<protein>
    <recommendedName>
        <fullName evidence="3">U protein</fullName>
    </recommendedName>
</protein>
<name>T1UE64_9ADEN</name>
<gene>
    <name evidence="1" type="primary">U</name>
    <name evidence="1" type="ORF">H648_34948gpU</name>
</gene>
<accession>T1UE64</accession>
<feature type="non-terminal residue" evidence="1">
    <location>
        <position position="52"/>
    </location>
</feature>
<evidence type="ECO:0008006" key="3">
    <source>
        <dbReference type="Google" id="ProtNLM"/>
    </source>
</evidence>
<reference evidence="1 2" key="1">
    <citation type="submission" date="2013-05" db="EMBL/GenBank/DDBJ databases">
        <authorList>
            <person name="Madupu R."/>
            <person name="Halpin R."/>
            <person name="Fedorova N."/>
            <person name="Tsitrin T."/>
            <person name="Stockwell T."/>
            <person name="Amedeo P."/>
            <person name="Appalla L."/>
            <person name="Bishop B."/>
            <person name="Edworthy P."/>
            <person name="Gupta N."/>
            <person name="Hoover J."/>
            <person name="Katzel D."/>
            <person name="Li K."/>
            <person name="Schobel S."/>
            <person name="Shrivastava S."/>
            <person name="Thovarai V."/>
            <person name="Wang S."/>
            <person name="Dehghan S."/>
            <person name="Singh S."/>
            <person name="Liu E.B."/>
            <person name="Seto J."/>
            <person name="Jones M.S."/>
            <person name="Kajon A."/>
            <person name="Gray G."/>
            <person name="Kowalski R."/>
            <person name="Romanowski E."/>
            <person name="Chodosh J."/>
            <person name="Wentworth D.E."/>
            <person name="Seto D."/>
        </authorList>
    </citation>
    <scope>NUCLEOTIDE SEQUENCE [LARGE SCALE GENOMIC DNA]</scope>
    <source>
        <strain evidence="1">Human/USA/UFL_Adv31/2005/31[P31H31F31]</strain>
    </source>
</reference>
<dbReference type="Proteomes" id="UP000150644">
    <property type="component" value="Segment"/>
</dbReference>
<evidence type="ECO:0000313" key="1">
    <source>
        <dbReference type="EMBL" id="AGT75524.1"/>
    </source>
</evidence>
<proteinExistence type="predicted"/>
<sequence length="52" mass="6275">MKMVGRNWEENSDIPFKIWRKFAVCKSIGFDSWEEGNFVRVHGDHNVFLNFR</sequence>
<dbReference type="EMBL" id="KF268119">
    <property type="protein sequence ID" value="AGT75524.1"/>
    <property type="molecule type" value="Genomic_DNA"/>
</dbReference>
<evidence type="ECO:0000313" key="2">
    <source>
        <dbReference type="Proteomes" id="UP000150644"/>
    </source>
</evidence>
<organism evidence="1 2">
    <name type="scientific">Human mastadenovirus A</name>
    <dbReference type="NCBI Taxonomy" id="129875"/>
    <lineage>
        <taxon>Viruses</taxon>
        <taxon>Varidnaviria</taxon>
        <taxon>Bamfordvirae</taxon>
        <taxon>Preplasmiviricota</taxon>
        <taxon>Polisuviricotina</taxon>
        <taxon>Pharingeaviricetes</taxon>
        <taxon>Rowavirales</taxon>
        <taxon>Adenoviridae</taxon>
        <taxon>Mastadenovirus</taxon>
        <taxon>Mastadenovirus adami</taxon>
    </lineage>
</organism>